<dbReference type="GO" id="GO:0051301">
    <property type="term" value="P:cell division"/>
    <property type="evidence" value="ECO:0007669"/>
    <property type="project" value="UniProtKB-KW"/>
</dbReference>
<feature type="region of interest" description="Disordered" evidence="9">
    <location>
        <begin position="157"/>
        <end position="199"/>
    </location>
</feature>
<comment type="subcellular location">
    <subcellularLocation>
        <location evidence="1">Cell membrane</location>
        <topology evidence="1">Peripheral membrane protein</topology>
        <orientation evidence="1">Cytoplasmic side</orientation>
    </subcellularLocation>
</comment>
<evidence type="ECO:0000259" key="10">
    <source>
        <dbReference type="Pfam" id="PF06136"/>
    </source>
</evidence>
<feature type="compositionally biased region" description="Polar residues" evidence="9">
    <location>
        <begin position="189"/>
        <end position="199"/>
    </location>
</feature>
<evidence type="ECO:0000313" key="12">
    <source>
        <dbReference type="Proteomes" id="UP000250235"/>
    </source>
</evidence>
<feature type="compositionally biased region" description="Basic and acidic residues" evidence="9">
    <location>
        <begin position="515"/>
        <end position="533"/>
    </location>
</feature>
<feature type="compositionally biased region" description="Polar residues" evidence="9">
    <location>
        <begin position="479"/>
        <end position="499"/>
    </location>
</feature>
<keyword evidence="12" id="KW-1185">Reference proteome</keyword>
<dbReference type="GO" id="GO:0005886">
    <property type="term" value="C:plasma membrane"/>
    <property type="evidence" value="ECO:0007669"/>
    <property type="project" value="UniProtKB-SubCell"/>
</dbReference>
<evidence type="ECO:0000313" key="11">
    <source>
        <dbReference type="EMBL" id="KZV47194.1"/>
    </source>
</evidence>
<dbReference type="InterPro" id="IPR010369">
    <property type="entry name" value="SOK"/>
</dbReference>
<feature type="region of interest" description="Disordered" evidence="9">
    <location>
        <begin position="459"/>
        <end position="533"/>
    </location>
</feature>
<protein>
    <submittedName>
        <fullName evidence="11">Protein UPSTREAM OF FLC-like</fullName>
    </submittedName>
</protein>
<keyword evidence="2" id="KW-0217">Developmental protein</keyword>
<comment type="subunit">
    <text evidence="8">Homodimer. Forms long polymer filaments with other SOKs proteins polymers (e.g. SOK1, SOK2, SOK3 and SOK4) crucial for polar localization and biological activity. Binds to ANGUSTIFOLIA (AN).</text>
</comment>
<evidence type="ECO:0000256" key="2">
    <source>
        <dbReference type="ARBA" id="ARBA00022473"/>
    </source>
</evidence>
<dbReference type="OrthoDB" id="1280899at2759"/>
<dbReference type="EMBL" id="KQ995304">
    <property type="protein sequence ID" value="KZV47194.1"/>
    <property type="molecule type" value="Genomic_DNA"/>
</dbReference>
<evidence type="ECO:0000256" key="1">
    <source>
        <dbReference type="ARBA" id="ARBA00004413"/>
    </source>
</evidence>
<evidence type="ECO:0000256" key="3">
    <source>
        <dbReference type="ARBA" id="ARBA00022475"/>
    </source>
</evidence>
<accession>A0A2Z7CRB1</accession>
<organism evidence="11 12">
    <name type="scientific">Dorcoceras hygrometricum</name>
    <dbReference type="NCBI Taxonomy" id="472368"/>
    <lineage>
        <taxon>Eukaryota</taxon>
        <taxon>Viridiplantae</taxon>
        <taxon>Streptophyta</taxon>
        <taxon>Embryophyta</taxon>
        <taxon>Tracheophyta</taxon>
        <taxon>Spermatophyta</taxon>
        <taxon>Magnoliopsida</taxon>
        <taxon>eudicotyledons</taxon>
        <taxon>Gunneridae</taxon>
        <taxon>Pentapetalae</taxon>
        <taxon>asterids</taxon>
        <taxon>lamiids</taxon>
        <taxon>Lamiales</taxon>
        <taxon>Gesneriaceae</taxon>
        <taxon>Didymocarpoideae</taxon>
        <taxon>Trichosporeae</taxon>
        <taxon>Loxocarpinae</taxon>
        <taxon>Dorcoceras</taxon>
    </lineage>
</organism>
<dbReference type="PANTHER" id="PTHR31083">
    <property type="entry name" value="UPSTREAM OF FLC PROTEIN (DUF966)"/>
    <property type="match status" value="1"/>
</dbReference>
<dbReference type="InterPro" id="IPR048351">
    <property type="entry name" value="SOK_DIX"/>
</dbReference>
<dbReference type="PIRSF" id="PIRSF031043">
    <property type="entry name" value="UCP031043"/>
    <property type="match status" value="1"/>
</dbReference>
<dbReference type="AlphaFoldDB" id="A0A2Z7CRB1"/>
<name>A0A2Z7CRB1_9LAMI</name>
<dbReference type="GO" id="GO:2000067">
    <property type="term" value="P:regulation of root morphogenesis"/>
    <property type="evidence" value="ECO:0007669"/>
    <property type="project" value="UniProtKB-ARBA"/>
</dbReference>
<feature type="domain" description="SOSEKI DIX-like" evidence="10">
    <location>
        <begin position="42"/>
        <end position="129"/>
    </location>
</feature>
<feature type="region of interest" description="Disordered" evidence="9">
    <location>
        <begin position="422"/>
        <end position="441"/>
    </location>
</feature>
<keyword evidence="3" id="KW-1003">Cell membrane</keyword>
<sequence>MEGRMRRQRQVSPERAMVWSEKSPKYRYNHHHNQHQQQKAKVPVVYYLCRNSQLEHPHFMEVPLTSPDGLYLRDVMERLNWLRGRGIASMYSWSCKRSYKNGFVWHDLCADDLILPSHGNEYVLKGSEFFEESNSVIIHLLLFDKGIGFRLSQEESSSSSSLNGRATKNSQDDEISPPLQRPCSFAMSPESSTGKNSPWNGSLSLTEYKIYANDGLADASTQTEENASRTIQVQDTCTRGVSTDDWTLDTEPNDTHQRQIIPAKVPAKICRDVISPPPSTSSASSSGRVNSSGRINSSGRVNTLEALIRADAVKLNSFSILEEEEFRMPSNVKHKATNIIMQLISCGSFSVKDHSFGLIPTYRPRFSHSKFSSPLFSTSSMLGDLDCLAESSRIKNAKLEDKEYFSSSFAEMSMYKEGIPTLQRSSSDNAGRNCQQIDPVDYKEETSSVRVKCIPRSIKASSSTQPKSESIRSPLSEVSRISSDTTEVSRSIISGTSNDGSKRSTEPLMGRKQSKKPESFRNEEENVIKIEES</sequence>
<reference evidence="11 12" key="1">
    <citation type="journal article" date="2015" name="Proc. Natl. Acad. Sci. U.S.A.">
        <title>The resurrection genome of Boea hygrometrica: A blueprint for survival of dehydration.</title>
        <authorList>
            <person name="Xiao L."/>
            <person name="Yang G."/>
            <person name="Zhang L."/>
            <person name="Yang X."/>
            <person name="Zhao S."/>
            <person name="Ji Z."/>
            <person name="Zhou Q."/>
            <person name="Hu M."/>
            <person name="Wang Y."/>
            <person name="Chen M."/>
            <person name="Xu Y."/>
            <person name="Jin H."/>
            <person name="Xiao X."/>
            <person name="Hu G."/>
            <person name="Bao F."/>
            <person name="Hu Y."/>
            <person name="Wan P."/>
            <person name="Li L."/>
            <person name="Deng X."/>
            <person name="Kuang T."/>
            <person name="Xiang C."/>
            <person name="Zhu J.K."/>
            <person name="Oliver M.J."/>
            <person name="He Y."/>
        </authorList>
    </citation>
    <scope>NUCLEOTIDE SEQUENCE [LARGE SCALE GENOMIC DNA]</scope>
    <source>
        <strain evidence="12">cv. XS01</strain>
    </source>
</reference>
<feature type="region of interest" description="Disordered" evidence="9">
    <location>
        <begin position="271"/>
        <end position="295"/>
    </location>
</feature>
<keyword evidence="5" id="KW-0472">Membrane</keyword>
<evidence type="ECO:0000256" key="6">
    <source>
        <dbReference type="ARBA" id="ARBA00023306"/>
    </source>
</evidence>
<gene>
    <name evidence="11" type="ORF">F511_05245</name>
</gene>
<feature type="compositionally biased region" description="Low complexity" evidence="9">
    <location>
        <begin position="280"/>
        <end position="295"/>
    </location>
</feature>
<evidence type="ECO:0000256" key="5">
    <source>
        <dbReference type="ARBA" id="ARBA00023136"/>
    </source>
</evidence>
<dbReference type="GO" id="GO:0051258">
    <property type="term" value="P:protein polymerization"/>
    <property type="evidence" value="ECO:0007669"/>
    <property type="project" value="UniProtKB-ARBA"/>
</dbReference>
<dbReference type="Pfam" id="PF06136">
    <property type="entry name" value="SOK"/>
    <property type="match status" value="1"/>
</dbReference>
<dbReference type="GO" id="GO:0051302">
    <property type="term" value="P:regulation of cell division"/>
    <property type="evidence" value="ECO:0007669"/>
    <property type="project" value="UniProtKB-ARBA"/>
</dbReference>
<dbReference type="Proteomes" id="UP000250235">
    <property type="component" value="Unassembled WGS sequence"/>
</dbReference>
<keyword evidence="4" id="KW-0132">Cell division</keyword>
<dbReference type="InterPro" id="IPR021182">
    <property type="entry name" value="SOK_magnoliopsida"/>
</dbReference>
<keyword evidence="6" id="KW-0131">Cell cycle</keyword>
<dbReference type="GO" id="GO:0090708">
    <property type="term" value="P:specification of plant organ axis polarity"/>
    <property type="evidence" value="ECO:0007669"/>
    <property type="project" value="UniProtKB-ARBA"/>
</dbReference>
<evidence type="ECO:0000256" key="8">
    <source>
        <dbReference type="ARBA" id="ARBA00046534"/>
    </source>
</evidence>
<comment type="similarity">
    <text evidence="7">Belongs to the SOSEKI family.</text>
</comment>
<evidence type="ECO:0000256" key="7">
    <source>
        <dbReference type="ARBA" id="ARBA00024211"/>
    </source>
</evidence>
<dbReference type="PANTHER" id="PTHR31083:SF6">
    <property type="entry name" value="PROTEIN SOSEKI 3"/>
    <property type="match status" value="1"/>
</dbReference>
<evidence type="ECO:0000256" key="9">
    <source>
        <dbReference type="SAM" id="MobiDB-lite"/>
    </source>
</evidence>
<feature type="compositionally biased region" description="Polar residues" evidence="9">
    <location>
        <begin position="422"/>
        <end position="436"/>
    </location>
</feature>
<proteinExistence type="inferred from homology"/>
<evidence type="ECO:0000256" key="4">
    <source>
        <dbReference type="ARBA" id="ARBA00022618"/>
    </source>
</evidence>
<feature type="compositionally biased region" description="Polar residues" evidence="9">
    <location>
        <begin position="459"/>
        <end position="473"/>
    </location>
</feature>